<name>A0A3D4T3V9_9CORY</name>
<dbReference type="Proteomes" id="UP000261739">
    <property type="component" value="Unassembled WGS sequence"/>
</dbReference>
<proteinExistence type="predicted"/>
<comment type="caution">
    <text evidence="3">The sequence shown here is derived from an EMBL/GenBank/DDBJ whole genome shotgun (WGS) entry which is preliminary data.</text>
</comment>
<feature type="transmembrane region" description="Helical" evidence="2">
    <location>
        <begin position="31"/>
        <end position="49"/>
    </location>
</feature>
<dbReference type="EMBL" id="DQID01000302">
    <property type="protein sequence ID" value="HCT15420.1"/>
    <property type="molecule type" value="Genomic_DNA"/>
</dbReference>
<evidence type="ECO:0000313" key="4">
    <source>
        <dbReference type="Proteomes" id="UP000261739"/>
    </source>
</evidence>
<reference evidence="3 4" key="1">
    <citation type="journal article" date="2018" name="Nat. Biotechnol.">
        <title>A standardized bacterial taxonomy based on genome phylogeny substantially revises the tree of life.</title>
        <authorList>
            <person name="Parks D.H."/>
            <person name="Chuvochina M."/>
            <person name="Waite D.W."/>
            <person name="Rinke C."/>
            <person name="Skarshewski A."/>
            <person name="Chaumeil P.A."/>
            <person name="Hugenholtz P."/>
        </authorList>
    </citation>
    <scope>NUCLEOTIDE SEQUENCE [LARGE SCALE GENOMIC DNA]</scope>
    <source>
        <strain evidence="3">UBA11247</strain>
    </source>
</reference>
<gene>
    <name evidence="3" type="ORF">DIW82_11745</name>
</gene>
<organism evidence="3 4">
    <name type="scientific">Corynebacterium nuruki</name>
    <dbReference type="NCBI Taxonomy" id="1032851"/>
    <lineage>
        <taxon>Bacteria</taxon>
        <taxon>Bacillati</taxon>
        <taxon>Actinomycetota</taxon>
        <taxon>Actinomycetes</taxon>
        <taxon>Mycobacteriales</taxon>
        <taxon>Corynebacteriaceae</taxon>
        <taxon>Corynebacterium</taxon>
    </lineage>
</organism>
<dbReference type="AlphaFoldDB" id="A0A3D4T3V9"/>
<keyword evidence="2" id="KW-0472">Membrane</keyword>
<evidence type="ECO:0000313" key="3">
    <source>
        <dbReference type="EMBL" id="HCT15420.1"/>
    </source>
</evidence>
<feature type="non-terminal residue" evidence="3">
    <location>
        <position position="79"/>
    </location>
</feature>
<sequence length="79" mass="8960">MDDQTDNGAARPAQPKLTKKQRRKALQRRQLLTFLIIVILVAVVAFIVWRVQSRPDKQTAPQDLRITAVVDGKEQEIAP</sequence>
<accession>A0A3D4T3V9</accession>
<evidence type="ECO:0000256" key="2">
    <source>
        <dbReference type="SAM" id="Phobius"/>
    </source>
</evidence>
<keyword evidence="2" id="KW-0812">Transmembrane</keyword>
<keyword evidence="2" id="KW-1133">Transmembrane helix</keyword>
<feature type="region of interest" description="Disordered" evidence="1">
    <location>
        <begin position="1"/>
        <end position="22"/>
    </location>
</feature>
<protein>
    <submittedName>
        <fullName evidence="3">DUF2771 domain-containing protein</fullName>
    </submittedName>
</protein>
<evidence type="ECO:0000256" key="1">
    <source>
        <dbReference type="SAM" id="MobiDB-lite"/>
    </source>
</evidence>